<name>A0A645BTK4_9ZZZZ</name>
<dbReference type="EMBL" id="VSSQ01022316">
    <property type="protein sequence ID" value="MPM68547.1"/>
    <property type="molecule type" value="Genomic_DNA"/>
</dbReference>
<evidence type="ECO:0000256" key="1">
    <source>
        <dbReference type="SAM" id="MobiDB-lite"/>
    </source>
</evidence>
<feature type="region of interest" description="Disordered" evidence="1">
    <location>
        <begin position="76"/>
        <end position="103"/>
    </location>
</feature>
<comment type="caution">
    <text evidence="2">The sequence shown here is derived from an EMBL/GenBank/DDBJ whole genome shotgun (WGS) entry which is preliminary data.</text>
</comment>
<accession>A0A645BTK4</accession>
<organism evidence="2">
    <name type="scientific">bioreactor metagenome</name>
    <dbReference type="NCBI Taxonomy" id="1076179"/>
    <lineage>
        <taxon>unclassified sequences</taxon>
        <taxon>metagenomes</taxon>
        <taxon>ecological metagenomes</taxon>
    </lineage>
</organism>
<dbReference type="AlphaFoldDB" id="A0A645BTK4"/>
<reference evidence="2" key="1">
    <citation type="submission" date="2019-08" db="EMBL/GenBank/DDBJ databases">
        <authorList>
            <person name="Kucharzyk K."/>
            <person name="Murdoch R.W."/>
            <person name="Higgins S."/>
            <person name="Loffler F."/>
        </authorList>
    </citation>
    <scope>NUCLEOTIDE SEQUENCE</scope>
</reference>
<proteinExistence type="predicted"/>
<feature type="region of interest" description="Disordered" evidence="1">
    <location>
        <begin position="135"/>
        <end position="165"/>
    </location>
</feature>
<protein>
    <submittedName>
        <fullName evidence="2">Uncharacterized protein</fullName>
    </submittedName>
</protein>
<evidence type="ECO:0000313" key="2">
    <source>
        <dbReference type="EMBL" id="MPM68547.1"/>
    </source>
</evidence>
<gene>
    <name evidence="2" type="ORF">SDC9_115480</name>
</gene>
<feature type="region of interest" description="Disordered" evidence="1">
    <location>
        <begin position="1"/>
        <end position="32"/>
    </location>
</feature>
<sequence>MKDEKNSVLRRRDRLPRNIPVGDSDADQPAGAVRQQVLQRADRFGGEILQVEPDPGDVRLPVGKEIQVVVSDQAEILRDPPPPSKQVVGEEQPRVTVGDETGGRQPVDGVEIIVQRLPPGLVIRRQLMPFAEFDQVNPSAGNPPLELRREPAVTPPESRFEERDEHRRMGVAQFGEHPRRRRSALIILRRDPDHPFDAAQNRQQLEFGKTVADFSERVFVDRSENHQAAAVLQNFHRSPAVFVEVDQLPPELLRFQPLQTEVMQPHIEVEDVVLVELFIGTVNRHVPRPLLPDGP</sequence>